<feature type="compositionally biased region" description="Basic and acidic residues" evidence="4">
    <location>
        <begin position="413"/>
        <end position="435"/>
    </location>
</feature>
<evidence type="ECO:0000256" key="4">
    <source>
        <dbReference type="SAM" id="MobiDB-lite"/>
    </source>
</evidence>
<dbReference type="Gene3D" id="1.25.10.10">
    <property type="entry name" value="Leucine-rich Repeat Variant"/>
    <property type="match status" value="2"/>
</dbReference>
<dbReference type="SMART" id="SM01349">
    <property type="entry name" value="TOG"/>
    <property type="match status" value="2"/>
</dbReference>
<evidence type="ECO:0000259" key="5">
    <source>
        <dbReference type="SMART" id="SM01349"/>
    </source>
</evidence>
<dbReference type="Proteomes" id="UP000002313">
    <property type="component" value="Chromosome XI"/>
</dbReference>
<reference evidence="6 7" key="1">
    <citation type="journal article" date="2010" name="Nat. Commun.">
        <title>The complete sequence of the smallest known nuclear genome from the microsporidian Encephalitozoon intestinalis.</title>
        <authorList>
            <person name="Corradi N."/>
            <person name="Pombert J.-F."/>
            <person name="Farinelli L."/>
            <person name="Didier E.S."/>
            <person name="Keeling P.J."/>
        </authorList>
    </citation>
    <scope>NUCLEOTIDE SEQUENCE [LARGE SCALE GENOMIC DNA]</scope>
    <source>
        <strain evidence="6 7">ATCC 50506</strain>
    </source>
</reference>
<evidence type="ECO:0000256" key="1">
    <source>
        <dbReference type="ARBA" id="ARBA00004245"/>
    </source>
</evidence>
<dbReference type="InterPro" id="IPR016024">
    <property type="entry name" value="ARM-type_fold"/>
</dbReference>
<feature type="domain" description="TOG" evidence="5">
    <location>
        <begin position="1"/>
        <end position="202"/>
    </location>
</feature>
<feature type="compositionally biased region" description="Basic and acidic residues" evidence="4">
    <location>
        <begin position="446"/>
        <end position="465"/>
    </location>
</feature>
<evidence type="ECO:0000313" key="7">
    <source>
        <dbReference type="Proteomes" id="UP000002313"/>
    </source>
</evidence>
<keyword evidence="7" id="KW-1185">Reference proteome</keyword>
<organism evidence="6 7">
    <name type="scientific">Encephalitozoon intestinalis (strain ATCC 50506)</name>
    <name type="common">Microsporidian parasite</name>
    <name type="synonym">Septata intestinalis</name>
    <dbReference type="NCBI Taxonomy" id="876142"/>
    <lineage>
        <taxon>Eukaryota</taxon>
        <taxon>Fungi</taxon>
        <taxon>Fungi incertae sedis</taxon>
        <taxon>Microsporidia</taxon>
        <taxon>Unikaryonidae</taxon>
        <taxon>Encephalitozoon</taxon>
    </lineage>
</organism>
<dbReference type="GeneID" id="9699748"/>
<dbReference type="GO" id="GO:0007051">
    <property type="term" value="P:spindle organization"/>
    <property type="evidence" value="ECO:0007669"/>
    <property type="project" value="InterPro"/>
</dbReference>
<dbReference type="Pfam" id="PF21041">
    <property type="entry name" value="XMAP215_CLASP_TOG"/>
    <property type="match status" value="1"/>
</dbReference>
<dbReference type="HOGENOM" id="CLU_271377_0_0_1"/>
<dbReference type="AlphaFoldDB" id="E0SA57"/>
<evidence type="ECO:0000256" key="3">
    <source>
        <dbReference type="ARBA" id="ARBA00023212"/>
    </source>
</evidence>
<evidence type="ECO:0000313" key="6">
    <source>
        <dbReference type="EMBL" id="ADM12679.1"/>
    </source>
</evidence>
<dbReference type="InterPro" id="IPR048491">
    <property type="entry name" value="XMAP215_CLASP_TOG"/>
</dbReference>
<dbReference type="GO" id="GO:0046785">
    <property type="term" value="P:microtubule polymerization"/>
    <property type="evidence" value="ECO:0007669"/>
    <property type="project" value="InterPro"/>
</dbReference>
<dbReference type="KEGG" id="ein:Eint_111800"/>
<dbReference type="GO" id="GO:0061863">
    <property type="term" value="F:microtubule plus end polymerase"/>
    <property type="evidence" value="ECO:0007669"/>
    <property type="project" value="InterPro"/>
</dbReference>
<dbReference type="EMBL" id="CP001952">
    <property type="protein sequence ID" value="ADM12679.1"/>
    <property type="molecule type" value="Genomic_DNA"/>
</dbReference>
<dbReference type="RefSeq" id="XP_003074039.1">
    <property type="nucleotide sequence ID" value="XM_003073993.1"/>
</dbReference>
<dbReference type="InterPro" id="IPR034085">
    <property type="entry name" value="TOG"/>
</dbReference>
<sequence length="1003" mass="113592">MEKAEMNIEAGLMERLSSKNWKDRQEAYNMLGSFWKEGRAVEPEVVQMLQSEGNIPALEAAIDALLNVNNLKVGDVKKIFGNIGNSKTSIKTRIDALIGRLEDTEELMDALCEILDSKSPRNVSGALSAICNVVRSRGCGLKPIGERIGEVMGHADKGVRNEGFKLCIELYKRNGELLLPYLSNLKPIQQKELMEEFGKCNLVEEKEDKKELVGLSGDLLKGASDDNWKVRLEAMRGIKKIARCVEYNSELNSLLCRRIGDVNNQVFYTTLEVLGELKPRNIEIIKGLVERLKEKKDVTSEKIKEILFKVGVRISGSNAEFLGHKNPQVRLNLLDYSLRDLQNDKEFIKMVGNCLLDPVGEVRNKAMEVVSEIHKKYGNIFEGTVTHNALPRINKIIGNNSKKEAGDGNSSGLEKKTTPERRMKIEDPDTRDSKVLRGKKSTPSNHTRENSKDVALSSREDDSASKKKHSKVGMDVLLNNISRQRAKGSGNREEIFTPQFIQMMDKGPFHQVYDLFDSIDKTIVSDFLIDFLIQSNASEAFINSTLLSFISNKYILKEFECKKLVEYLLSNGMSEELGMMDRVYPVTKLFLVYQKIGNKEANNEILKLVRKYRMFRGDKKQFIEGIKKRGKTEVEDAIKGCPDFLSFVDELEGSFMSTGNEDCDDVKIEKNFEKTSDEVGSQKSEYIEKVIDGEEIDMEVPSIHDDSFVVGDADIEASFEALSIHSVSGVFTPNSKKVRKEVIPPEKQRREVSGLELVLDHLIDSNPGVSEVAFKRLMNIIDSEIGSLLSFSNSIVSSISIQLFDVLHNPSFSDLILQVFFKLSQNKLFCGQLRKETLLSANTDLVKIMKRQNTKDYNAKVSSPGFFSRDTSLIGEILINLCLNSRPSLVLEVYLEMLVSSKEEILLKLIWRHSKSLKMDDREELSKVLDVLMRFYDSNYHSILSEDNVTLKILQLHLKEMVKFYRKDIYEFGIRGLAKVFVGSMIGNTESIHRRETKKVDSN</sequence>
<name>E0SA57_ENCIT</name>
<dbReference type="GO" id="GO:0030951">
    <property type="term" value="P:establishment or maintenance of microtubule cytoskeleton polarity"/>
    <property type="evidence" value="ECO:0007669"/>
    <property type="project" value="InterPro"/>
</dbReference>
<reference evidence="6 7" key="2">
    <citation type="journal article" date="2012" name="Proc. Natl. Acad. Sci. U.S.A.">
        <title>Gain and loss of multiple functionally related, horizontally transferred genes in the reduced genomes of two microsporidian parasites.</title>
        <authorList>
            <person name="Pombert J.-F."/>
            <person name="Selman M."/>
            <person name="Burki F."/>
            <person name="Bardell F.T."/>
            <person name="Farinelli L."/>
            <person name="Solter L.F."/>
            <person name="Whitman D.W."/>
            <person name="Weiss L.M."/>
            <person name="Corradi N."/>
            <person name="Keeling P.J."/>
        </authorList>
    </citation>
    <scope>NUCLEOTIDE SEQUENCE [LARGE SCALE GENOMIC DNA]</scope>
    <source>
        <strain evidence="6 7">ATCC 50506</strain>
    </source>
</reference>
<comment type="subcellular location">
    <subcellularLocation>
        <location evidence="1">Cytoplasm</location>
        <location evidence="1">Cytoskeleton</location>
    </subcellularLocation>
</comment>
<feature type="domain" description="TOG" evidence="5">
    <location>
        <begin position="204"/>
        <end position="407"/>
    </location>
</feature>
<keyword evidence="2" id="KW-0963">Cytoplasm</keyword>
<dbReference type="OrthoDB" id="2191278at2759"/>
<gene>
    <name evidence="6" type="ORF">Eint_111800</name>
</gene>
<keyword evidence="3" id="KW-0206">Cytoskeleton</keyword>
<accession>E0SA57</accession>
<dbReference type="PANTHER" id="PTHR12609">
    <property type="entry name" value="MICROTUBULE ASSOCIATED PROTEIN XMAP215"/>
    <property type="match status" value="1"/>
</dbReference>
<protein>
    <recommendedName>
        <fullName evidence="5">TOG domain-containing protein</fullName>
    </recommendedName>
</protein>
<dbReference type="GO" id="GO:0005856">
    <property type="term" value="C:cytoskeleton"/>
    <property type="evidence" value="ECO:0007669"/>
    <property type="project" value="UniProtKB-SubCell"/>
</dbReference>
<dbReference type="InterPro" id="IPR045110">
    <property type="entry name" value="XMAP215"/>
</dbReference>
<proteinExistence type="predicted"/>
<dbReference type="GO" id="GO:0051010">
    <property type="term" value="F:microtubule plus-end binding"/>
    <property type="evidence" value="ECO:0007669"/>
    <property type="project" value="InterPro"/>
</dbReference>
<evidence type="ECO:0000256" key="2">
    <source>
        <dbReference type="ARBA" id="ARBA00022490"/>
    </source>
</evidence>
<dbReference type="VEuPathDB" id="MicrosporidiaDB:Eint_111800"/>
<dbReference type="SUPFAM" id="SSF48371">
    <property type="entry name" value="ARM repeat"/>
    <property type="match status" value="1"/>
</dbReference>
<feature type="region of interest" description="Disordered" evidence="4">
    <location>
        <begin position="399"/>
        <end position="470"/>
    </location>
</feature>
<dbReference type="InterPro" id="IPR011989">
    <property type="entry name" value="ARM-like"/>
</dbReference>